<name>A0A2I0WLF9_9ASPA</name>
<sequence length="149" mass="15571">MASNKYLLLAAILISVMASQTATAQLLGLGQVHINGTVHCSVSIPTAITPVFPNALMALQCGSSVISTTTTNTNGVFDFSLNLLSSLFSTLLNDCKLIVNTPLSTCDSSLPSIGFLQSPLQLLSPASGLLGFVADAELIQFLAALWKEN</sequence>
<proteinExistence type="predicted"/>
<dbReference type="AlphaFoldDB" id="A0A2I0WLF9"/>
<evidence type="ECO:0000313" key="2">
    <source>
        <dbReference type="EMBL" id="PKU76491.1"/>
    </source>
</evidence>
<dbReference type="InterPro" id="IPR040404">
    <property type="entry name" value="Phylloplanin-like"/>
</dbReference>
<keyword evidence="1" id="KW-0732">Signal</keyword>
<dbReference type="PANTHER" id="PTHR34458:SF5">
    <property type="entry name" value="POLLEN OLE E 1 ALLERGEN AND EXTENSIN FAMILY PROTEIN"/>
    <property type="match status" value="1"/>
</dbReference>
<reference evidence="2 3" key="2">
    <citation type="journal article" date="2017" name="Nature">
        <title>The Apostasia genome and the evolution of orchids.</title>
        <authorList>
            <person name="Zhang G.Q."/>
            <person name="Liu K.W."/>
            <person name="Li Z."/>
            <person name="Lohaus R."/>
            <person name="Hsiao Y.Y."/>
            <person name="Niu S.C."/>
            <person name="Wang J.Y."/>
            <person name="Lin Y.C."/>
            <person name="Xu Q."/>
            <person name="Chen L.J."/>
            <person name="Yoshida K."/>
            <person name="Fujiwara S."/>
            <person name="Wang Z.W."/>
            <person name="Zhang Y.Q."/>
            <person name="Mitsuda N."/>
            <person name="Wang M."/>
            <person name="Liu G.H."/>
            <person name="Pecoraro L."/>
            <person name="Huang H.X."/>
            <person name="Xiao X.J."/>
            <person name="Lin M."/>
            <person name="Wu X.Y."/>
            <person name="Wu W.L."/>
            <person name="Chen Y.Y."/>
            <person name="Chang S.B."/>
            <person name="Sakamoto S."/>
            <person name="Ohme-Takagi M."/>
            <person name="Yagi M."/>
            <person name="Zeng S.J."/>
            <person name="Shen C.Y."/>
            <person name="Yeh C.M."/>
            <person name="Luo Y.B."/>
            <person name="Tsai W.C."/>
            <person name="Van de Peer Y."/>
            <person name="Liu Z.J."/>
        </authorList>
    </citation>
    <scope>NUCLEOTIDE SEQUENCE [LARGE SCALE GENOMIC DNA]</scope>
    <source>
        <tissue evidence="2">The whole plant</tissue>
    </source>
</reference>
<reference evidence="2 3" key="1">
    <citation type="journal article" date="2016" name="Sci. Rep.">
        <title>The Dendrobium catenatum Lindl. genome sequence provides insights into polysaccharide synthase, floral development and adaptive evolution.</title>
        <authorList>
            <person name="Zhang G.Q."/>
            <person name="Xu Q."/>
            <person name="Bian C."/>
            <person name="Tsai W.C."/>
            <person name="Yeh C.M."/>
            <person name="Liu K.W."/>
            <person name="Yoshida K."/>
            <person name="Zhang L.S."/>
            <person name="Chang S.B."/>
            <person name="Chen F."/>
            <person name="Shi Y."/>
            <person name="Su Y.Y."/>
            <person name="Zhang Y.Q."/>
            <person name="Chen L.J."/>
            <person name="Yin Y."/>
            <person name="Lin M."/>
            <person name="Huang H."/>
            <person name="Deng H."/>
            <person name="Wang Z.W."/>
            <person name="Zhu S.L."/>
            <person name="Zhao X."/>
            <person name="Deng C."/>
            <person name="Niu S.C."/>
            <person name="Huang J."/>
            <person name="Wang M."/>
            <person name="Liu G.H."/>
            <person name="Yang H.J."/>
            <person name="Xiao X.J."/>
            <person name="Hsiao Y.Y."/>
            <person name="Wu W.L."/>
            <person name="Chen Y.Y."/>
            <person name="Mitsuda N."/>
            <person name="Ohme-Takagi M."/>
            <person name="Luo Y.B."/>
            <person name="Van de Peer Y."/>
            <person name="Liu Z.J."/>
        </authorList>
    </citation>
    <scope>NUCLEOTIDE SEQUENCE [LARGE SCALE GENOMIC DNA]</scope>
    <source>
        <tissue evidence="2">The whole plant</tissue>
    </source>
</reference>
<dbReference type="EMBL" id="KZ502537">
    <property type="protein sequence ID" value="PKU76491.1"/>
    <property type="molecule type" value="Genomic_DNA"/>
</dbReference>
<feature type="signal peptide" evidence="1">
    <location>
        <begin position="1"/>
        <end position="24"/>
    </location>
</feature>
<organism evidence="2 3">
    <name type="scientific">Dendrobium catenatum</name>
    <dbReference type="NCBI Taxonomy" id="906689"/>
    <lineage>
        <taxon>Eukaryota</taxon>
        <taxon>Viridiplantae</taxon>
        <taxon>Streptophyta</taxon>
        <taxon>Embryophyta</taxon>
        <taxon>Tracheophyta</taxon>
        <taxon>Spermatophyta</taxon>
        <taxon>Magnoliopsida</taxon>
        <taxon>Liliopsida</taxon>
        <taxon>Asparagales</taxon>
        <taxon>Orchidaceae</taxon>
        <taxon>Epidendroideae</taxon>
        <taxon>Malaxideae</taxon>
        <taxon>Dendrobiinae</taxon>
        <taxon>Dendrobium</taxon>
    </lineage>
</organism>
<dbReference type="Proteomes" id="UP000233837">
    <property type="component" value="Unassembled WGS sequence"/>
</dbReference>
<dbReference type="PANTHER" id="PTHR34458">
    <property type="entry name" value="POLLEN OLE E 1 ALLERGEN AND EXTENSIN FAMILY PROTEIN-RELATED"/>
    <property type="match status" value="1"/>
</dbReference>
<protein>
    <submittedName>
        <fullName evidence="2">Phylloplanin</fullName>
    </submittedName>
</protein>
<feature type="chain" id="PRO_5014134982" evidence="1">
    <location>
        <begin position="25"/>
        <end position="149"/>
    </location>
</feature>
<keyword evidence="3" id="KW-1185">Reference proteome</keyword>
<evidence type="ECO:0000256" key="1">
    <source>
        <dbReference type="SAM" id="SignalP"/>
    </source>
</evidence>
<gene>
    <name evidence="2" type="ORF">MA16_Dca001095</name>
</gene>
<evidence type="ECO:0000313" key="3">
    <source>
        <dbReference type="Proteomes" id="UP000233837"/>
    </source>
</evidence>
<accession>A0A2I0WLF9</accession>